<feature type="region of interest" description="Disordered" evidence="8">
    <location>
        <begin position="501"/>
        <end position="599"/>
    </location>
</feature>
<feature type="domain" description="RRM" evidence="9">
    <location>
        <begin position="321"/>
        <end position="430"/>
    </location>
</feature>
<dbReference type="Pfam" id="PF00076">
    <property type="entry name" value="RRM_1"/>
    <property type="match status" value="1"/>
</dbReference>
<evidence type="ECO:0000256" key="8">
    <source>
        <dbReference type="SAM" id="MobiDB-lite"/>
    </source>
</evidence>
<feature type="compositionally biased region" description="Basic residues" evidence="8">
    <location>
        <begin position="589"/>
        <end position="599"/>
    </location>
</feature>
<dbReference type="InterPro" id="IPR035979">
    <property type="entry name" value="RBD_domain_sf"/>
</dbReference>
<dbReference type="GO" id="GO:0000463">
    <property type="term" value="P:maturation of LSU-rRNA from tricistronic rRNA transcript (SSU-rRNA, 5.8S rRNA, LSU-rRNA)"/>
    <property type="evidence" value="ECO:0007669"/>
    <property type="project" value="TreeGrafter"/>
</dbReference>
<evidence type="ECO:0000256" key="4">
    <source>
        <dbReference type="ARBA" id="ARBA00015520"/>
    </source>
</evidence>
<accession>A0AAN6NW49</accession>
<dbReference type="CDD" id="cd12394">
    <property type="entry name" value="RRM1_RBM34"/>
    <property type="match status" value="1"/>
</dbReference>
<comment type="similarity">
    <text evidence="3">Belongs to the RRM RBM34 family.</text>
</comment>
<gene>
    <name evidence="10" type="ORF">QBC32DRAFT_339632</name>
</gene>
<dbReference type="PROSITE" id="PS50102">
    <property type="entry name" value="RRM"/>
    <property type="match status" value="1"/>
</dbReference>
<comment type="function">
    <text evidence="1">Involved in pre-25S rRNA processing.</text>
</comment>
<dbReference type="InterPro" id="IPR000504">
    <property type="entry name" value="RRM_dom"/>
</dbReference>
<feature type="region of interest" description="Disordered" evidence="8">
    <location>
        <begin position="440"/>
        <end position="473"/>
    </location>
</feature>
<dbReference type="PANTHER" id="PTHR23236">
    <property type="entry name" value="EUKARYOTIC TRANSLATION INITIATION FACTOR 4B/4H"/>
    <property type="match status" value="1"/>
</dbReference>
<evidence type="ECO:0000256" key="6">
    <source>
        <dbReference type="ARBA" id="ARBA00023242"/>
    </source>
</evidence>
<feature type="compositionally biased region" description="Low complexity" evidence="8">
    <location>
        <begin position="100"/>
        <end position="112"/>
    </location>
</feature>
<evidence type="ECO:0000256" key="3">
    <source>
        <dbReference type="ARBA" id="ARBA00007077"/>
    </source>
</evidence>
<feature type="compositionally biased region" description="Basic and acidic residues" evidence="8">
    <location>
        <begin position="547"/>
        <end position="563"/>
    </location>
</feature>
<feature type="compositionally biased region" description="Acidic residues" evidence="8">
    <location>
        <begin position="57"/>
        <end position="99"/>
    </location>
</feature>
<dbReference type="AlphaFoldDB" id="A0AAN6NW49"/>
<dbReference type="EMBL" id="MU859110">
    <property type="protein sequence ID" value="KAK3953170.1"/>
    <property type="molecule type" value="Genomic_DNA"/>
</dbReference>
<dbReference type="GO" id="GO:0019843">
    <property type="term" value="F:rRNA binding"/>
    <property type="evidence" value="ECO:0007669"/>
    <property type="project" value="TreeGrafter"/>
</dbReference>
<sequence>MGKTKGLVAPVKKVDPSLDALFATSVGPAKPRPAAKYSEPLPSKPKKAPVPSKKQEELEEEGDDEELSELDEEYDSEVGIGSDDEDEEAEDDNDSEDEQAQAAEIVEAVVEQGKAPEEDGRKRKRKQRDQHDNLEHKYLAKLAEEDDEEPAGKRLKADETTDEKQETAKAEKKEDDDSESEDEVPVHESLAPDAAQNEIEKANRTVFLSNVAVEAVTDRSAKKTLMKHMGSVLDKEAKPAQKVESIRFRSTAFATAAIPKRAAYIKKSVMEATTKSTNAYVVFSTPAAARLACSKLNGTIVLDRHIRVDSVAHPAPVDHKRCVFVGNLGFVDDETVLQVKVNEEGKEVTEKKKRTKQPMDVEEGLWRVFGKEGGKVESVRVVRDPVTRVGKGFAYVQFYDENAVESAILLNGKKFPPMLPRELRVSRCKAPHKTLRAIEAKKLKLQGTAPESMKKGGNGKKSPGGSKKSDYAPKISAEAKTIAGRAEKLLGKFTARQVIGSDKKNKFNKQDRYQATQRRNHASGANTEATGPRVPGAYKSPESFILEGKRASAADGKPKDLKFKGARKNKAPNAGGGKKKTGRAAARASKWKVQGKGKK</sequence>
<evidence type="ECO:0000259" key="9">
    <source>
        <dbReference type="PROSITE" id="PS50102"/>
    </source>
</evidence>
<evidence type="ECO:0000256" key="1">
    <source>
        <dbReference type="ARBA" id="ARBA00002475"/>
    </source>
</evidence>
<comment type="caution">
    <text evidence="10">The sequence shown here is derived from an EMBL/GenBank/DDBJ whole genome shotgun (WGS) entry which is preliminary data.</text>
</comment>
<dbReference type="SMART" id="SM00360">
    <property type="entry name" value="RRM"/>
    <property type="match status" value="2"/>
</dbReference>
<keyword evidence="11" id="KW-1185">Reference proteome</keyword>
<proteinExistence type="inferred from homology"/>
<dbReference type="GO" id="GO:0005730">
    <property type="term" value="C:nucleolus"/>
    <property type="evidence" value="ECO:0007669"/>
    <property type="project" value="UniProtKB-SubCell"/>
</dbReference>
<keyword evidence="6" id="KW-0539">Nucleus</keyword>
<evidence type="ECO:0000313" key="10">
    <source>
        <dbReference type="EMBL" id="KAK3953170.1"/>
    </source>
</evidence>
<dbReference type="PANTHER" id="PTHR23236:SF25">
    <property type="entry name" value="RNA-BINDING PROTEIN 34"/>
    <property type="match status" value="1"/>
</dbReference>
<evidence type="ECO:0000313" key="11">
    <source>
        <dbReference type="Proteomes" id="UP001303222"/>
    </source>
</evidence>
<dbReference type="Gene3D" id="3.30.70.330">
    <property type="match status" value="2"/>
</dbReference>
<protein>
    <recommendedName>
        <fullName evidence="4">Nucleolar protein 12</fullName>
    </recommendedName>
</protein>
<reference evidence="10" key="1">
    <citation type="journal article" date="2023" name="Mol. Phylogenet. Evol.">
        <title>Genome-scale phylogeny and comparative genomics of the fungal order Sordariales.</title>
        <authorList>
            <person name="Hensen N."/>
            <person name="Bonometti L."/>
            <person name="Westerberg I."/>
            <person name="Brannstrom I.O."/>
            <person name="Guillou S."/>
            <person name="Cros-Aarteil S."/>
            <person name="Calhoun S."/>
            <person name="Haridas S."/>
            <person name="Kuo A."/>
            <person name="Mondo S."/>
            <person name="Pangilinan J."/>
            <person name="Riley R."/>
            <person name="LaButti K."/>
            <person name="Andreopoulos B."/>
            <person name="Lipzen A."/>
            <person name="Chen C."/>
            <person name="Yan M."/>
            <person name="Daum C."/>
            <person name="Ng V."/>
            <person name="Clum A."/>
            <person name="Steindorff A."/>
            <person name="Ohm R.A."/>
            <person name="Martin F."/>
            <person name="Silar P."/>
            <person name="Natvig D.O."/>
            <person name="Lalanne C."/>
            <person name="Gautier V."/>
            <person name="Ament-Velasquez S.L."/>
            <person name="Kruys A."/>
            <person name="Hutchinson M.I."/>
            <person name="Powell A.J."/>
            <person name="Barry K."/>
            <person name="Miller A.N."/>
            <person name="Grigoriev I.V."/>
            <person name="Debuchy R."/>
            <person name="Gladieux P."/>
            <person name="Hiltunen Thoren M."/>
            <person name="Johannesson H."/>
        </authorList>
    </citation>
    <scope>NUCLEOTIDE SEQUENCE</scope>
    <source>
        <strain evidence="10">CBS 626.80</strain>
    </source>
</reference>
<evidence type="ECO:0000256" key="5">
    <source>
        <dbReference type="ARBA" id="ARBA00022884"/>
    </source>
</evidence>
<feature type="compositionally biased region" description="Polar residues" evidence="8">
    <location>
        <begin position="513"/>
        <end position="529"/>
    </location>
</feature>
<keyword evidence="5 7" id="KW-0694">RNA-binding</keyword>
<feature type="compositionally biased region" description="Basic and acidic residues" evidence="8">
    <location>
        <begin position="501"/>
        <end position="512"/>
    </location>
</feature>
<evidence type="ECO:0000256" key="7">
    <source>
        <dbReference type="PROSITE-ProRule" id="PRU00176"/>
    </source>
</evidence>
<feature type="compositionally biased region" description="Basic and acidic residues" evidence="8">
    <location>
        <begin position="129"/>
        <end position="138"/>
    </location>
</feature>
<dbReference type="InterPro" id="IPR012677">
    <property type="entry name" value="Nucleotide-bd_a/b_plait_sf"/>
</dbReference>
<dbReference type="SUPFAM" id="SSF54928">
    <property type="entry name" value="RNA-binding domain, RBD"/>
    <property type="match status" value="2"/>
</dbReference>
<comment type="subcellular location">
    <subcellularLocation>
        <location evidence="2">Nucleus</location>
        <location evidence="2">Nucleolus</location>
    </subcellularLocation>
</comment>
<reference evidence="10" key="2">
    <citation type="submission" date="2023-06" db="EMBL/GenBank/DDBJ databases">
        <authorList>
            <consortium name="Lawrence Berkeley National Laboratory"/>
            <person name="Mondo S.J."/>
            <person name="Hensen N."/>
            <person name="Bonometti L."/>
            <person name="Westerberg I."/>
            <person name="Brannstrom I.O."/>
            <person name="Guillou S."/>
            <person name="Cros-Aarteil S."/>
            <person name="Calhoun S."/>
            <person name="Haridas S."/>
            <person name="Kuo A."/>
            <person name="Pangilinan J."/>
            <person name="Riley R."/>
            <person name="Labutti K."/>
            <person name="Andreopoulos B."/>
            <person name="Lipzen A."/>
            <person name="Chen C."/>
            <person name="Yanf M."/>
            <person name="Daum C."/>
            <person name="Ng V."/>
            <person name="Clum A."/>
            <person name="Steindorff A."/>
            <person name="Ohm R."/>
            <person name="Martin F."/>
            <person name="Silar P."/>
            <person name="Natvig D."/>
            <person name="Lalanne C."/>
            <person name="Gautier V."/>
            <person name="Ament-Velasquez S.L."/>
            <person name="Kruys A."/>
            <person name="Hutchinson M.I."/>
            <person name="Powell A.J."/>
            <person name="Barry K."/>
            <person name="Miller A.N."/>
            <person name="Grigoriev I.V."/>
            <person name="Debuchy R."/>
            <person name="Gladieux P."/>
            <person name="Thoren M.H."/>
            <person name="Johannesson H."/>
        </authorList>
    </citation>
    <scope>NUCLEOTIDE SEQUENCE</scope>
    <source>
        <strain evidence="10">CBS 626.80</strain>
    </source>
</reference>
<name>A0AAN6NW49_9PEZI</name>
<evidence type="ECO:0000256" key="2">
    <source>
        <dbReference type="ARBA" id="ARBA00004604"/>
    </source>
</evidence>
<feature type="compositionally biased region" description="Basic and acidic residues" evidence="8">
    <location>
        <begin position="150"/>
        <end position="175"/>
    </location>
</feature>
<dbReference type="Proteomes" id="UP001303222">
    <property type="component" value="Unassembled WGS sequence"/>
</dbReference>
<feature type="region of interest" description="Disordered" evidence="8">
    <location>
        <begin position="1"/>
        <end position="194"/>
    </location>
</feature>
<organism evidence="10 11">
    <name type="scientific">Pseudoneurospora amorphoporcata</name>
    <dbReference type="NCBI Taxonomy" id="241081"/>
    <lineage>
        <taxon>Eukaryota</taxon>
        <taxon>Fungi</taxon>
        <taxon>Dikarya</taxon>
        <taxon>Ascomycota</taxon>
        <taxon>Pezizomycotina</taxon>
        <taxon>Sordariomycetes</taxon>
        <taxon>Sordariomycetidae</taxon>
        <taxon>Sordariales</taxon>
        <taxon>Sordariaceae</taxon>
        <taxon>Pseudoneurospora</taxon>
    </lineage>
</organism>